<reference evidence="2 3" key="1">
    <citation type="submission" date="2020-08" db="EMBL/GenBank/DDBJ databases">
        <title>Novel species isolated from subtropical streams in China.</title>
        <authorList>
            <person name="Lu H."/>
        </authorList>
    </citation>
    <scope>NUCLEOTIDE SEQUENCE [LARGE SCALE GENOMIC DNA]</scope>
    <source>
        <strain evidence="2 3">KCTC 52442</strain>
    </source>
</reference>
<evidence type="ECO:0000313" key="2">
    <source>
        <dbReference type="EMBL" id="MBC3833018.1"/>
    </source>
</evidence>
<dbReference type="SUPFAM" id="SSF56059">
    <property type="entry name" value="Glutathione synthetase ATP-binding domain-like"/>
    <property type="match status" value="1"/>
</dbReference>
<dbReference type="Pfam" id="PF02955">
    <property type="entry name" value="GSH-S_ATP"/>
    <property type="match status" value="1"/>
</dbReference>
<evidence type="ECO:0000259" key="1">
    <source>
        <dbReference type="Pfam" id="PF02955"/>
    </source>
</evidence>
<accession>A0ABR6XUH3</accession>
<dbReference type="RefSeq" id="WP_186892057.1">
    <property type="nucleotide sequence ID" value="NZ_JACOFU010000007.1"/>
</dbReference>
<comment type="caution">
    <text evidence="2">The sequence shown here is derived from an EMBL/GenBank/DDBJ whole genome shotgun (WGS) entry which is preliminary data.</text>
</comment>
<dbReference type="InterPro" id="IPR004218">
    <property type="entry name" value="GSHS_ATP-bd"/>
</dbReference>
<dbReference type="EMBL" id="JACOFU010000007">
    <property type="protein sequence ID" value="MBC3833018.1"/>
    <property type="molecule type" value="Genomic_DNA"/>
</dbReference>
<keyword evidence="3" id="KW-1185">Reference proteome</keyword>
<dbReference type="Gene3D" id="3.30.470.20">
    <property type="entry name" value="ATP-grasp fold, B domain"/>
    <property type="match status" value="1"/>
</dbReference>
<dbReference type="PANTHER" id="PTHR39217:SF1">
    <property type="entry name" value="GLUTATHIONE SYNTHETASE"/>
    <property type="match status" value="1"/>
</dbReference>
<organism evidence="2 3">
    <name type="scientific">Undibacterium amnicola</name>
    <dbReference type="NCBI Taxonomy" id="1834038"/>
    <lineage>
        <taxon>Bacteria</taxon>
        <taxon>Pseudomonadati</taxon>
        <taxon>Pseudomonadota</taxon>
        <taxon>Betaproteobacteria</taxon>
        <taxon>Burkholderiales</taxon>
        <taxon>Oxalobacteraceae</taxon>
        <taxon>Undibacterium</taxon>
    </lineage>
</organism>
<protein>
    <recommendedName>
        <fullName evidence="1">Prokaryotic glutathione synthetase ATP-binding domain-containing protein</fullName>
    </recommendedName>
</protein>
<name>A0ABR6XUH3_9BURK</name>
<sequence length="307" mass="35030">MHPHLTPQSQPEDLRAQAPIRLALVTSAELPNLFGGEQLLPPALSALGAQVSICIWTDVTVQWQSFDAVIIRCPWDYHEKLSDFLNWLNRLRELQVKVVNDLDTLMWNLNKKYLFELSQKHLPVIPSLCVTPDNQRSLAELMKQLDSKQIVIKPVQSAGAWRTLRVNLDNMLEADRDFSAWRREQDFLVQPFMPEIMSEGEWSLIFFDGKFSHALIKRAKAGDFRVQSDHGGTVHSVEVSADMQTQAQTILNALERMPCYARVDGVLRDGQFMLMELELLEPELFLELNPEAPQRFAQAIMHALSAS</sequence>
<dbReference type="InterPro" id="IPR053191">
    <property type="entry name" value="DcsG_Biosynth_Enzyme"/>
</dbReference>
<dbReference type="PANTHER" id="PTHR39217">
    <property type="match status" value="1"/>
</dbReference>
<proteinExistence type="predicted"/>
<feature type="domain" description="Prokaryotic glutathione synthetase ATP-binding" evidence="1">
    <location>
        <begin position="124"/>
        <end position="256"/>
    </location>
</feature>
<evidence type="ECO:0000313" key="3">
    <source>
        <dbReference type="Proteomes" id="UP000643610"/>
    </source>
</evidence>
<dbReference type="Proteomes" id="UP000643610">
    <property type="component" value="Unassembled WGS sequence"/>
</dbReference>
<gene>
    <name evidence="2" type="ORF">H8K33_16035</name>
</gene>